<keyword evidence="1" id="KW-0223">Dioxygenase</keyword>
<dbReference type="PANTHER" id="PTHR41517:SF1">
    <property type="entry name" value="CUPIN"/>
    <property type="match status" value="1"/>
</dbReference>
<dbReference type="InterPro" id="IPR011051">
    <property type="entry name" value="RmlC_Cupin_sf"/>
</dbReference>
<sequence length="370" mass="40898">MTYSDDVLGRARVGETPELKAYYERLAGHEAGALWTVANEIEPWYPQPKSVPTHWSYADLRPLVLESLDLVKADDAGRRVVMLVNPGRKDISAAVGMLYTGLQVMGPGESMTAHRHQAAALRFVVEGQGAWTVVDGQKLKVGPRDFAITPNWTWHEHGNESDDAPVIWQDGLDIPLVNAHDAGFYEVHPNHYQERGQVVNSSLLTYGAGELRPYGFADGWTKPYSPLFAYPWEQAYPALLNAARATDGSPYDGVILEYSNPLTGGSVMPTLGAHLQMLRPGEATQAHRHTGSVIYNVAKGSGHSVIAGRRFDWTEGDIFCVPSWAWHEHANASAGDDAVLFSFNDFPVMRSLAFWREEAYLDNDGHQPTN</sequence>
<dbReference type="CDD" id="cd02216">
    <property type="entry name" value="cupin_GDO-like_N"/>
    <property type="match status" value="1"/>
</dbReference>
<evidence type="ECO:0000313" key="5">
    <source>
        <dbReference type="Proteomes" id="UP001333996"/>
    </source>
</evidence>
<dbReference type="InterPro" id="IPR013096">
    <property type="entry name" value="Cupin_2"/>
</dbReference>
<protein>
    <submittedName>
        <fullName evidence="4">Cupin domain-containing protein</fullName>
    </submittedName>
</protein>
<reference evidence="4" key="1">
    <citation type="submission" date="2024-01" db="EMBL/GenBank/DDBJ databases">
        <title>First draft genome sequence data of TA4-1, the type strain of Gram-positive actinobacterium Streptomyces chiangmaiensis.</title>
        <authorList>
            <person name="Yasawong M."/>
            <person name="Nantapong N."/>
        </authorList>
    </citation>
    <scope>NUCLEOTIDE SEQUENCE</scope>
    <source>
        <strain evidence="4">TA4-1</strain>
    </source>
</reference>
<dbReference type="InterPro" id="IPR014710">
    <property type="entry name" value="RmlC-like_jellyroll"/>
</dbReference>
<feature type="domain" description="Cupin type-2" evidence="3">
    <location>
        <begin position="102"/>
        <end position="168"/>
    </location>
</feature>
<accession>A0ABU7FME2</accession>
<dbReference type="Pfam" id="PF07883">
    <property type="entry name" value="Cupin_2"/>
    <property type="match status" value="2"/>
</dbReference>
<organism evidence="4 5">
    <name type="scientific">Streptomyces chiangmaiensis</name>
    <dbReference type="NCBI Taxonomy" id="766497"/>
    <lineage>
        <taxon>Bacteria</taxon>
        <taxon>Bacillati</taxon>
        <taxon>Actinomycetota</taxon>
        <taxon>Actinomycetes</taxon>
        <taxon>Kitasatosporales</taxon>
        <taxon>Streptomycetaceae</taxon>
        <taxon>Streptomyces</taxon>
    </lineage>
</organism>
<dbReference type="EMBL" id="JAYWVC010000102">
    <property type="protein sequence ID" value="MED7825272.1"/>
    <property type="molecule type" value="Genomic_DNA"/>
</dbReference>
<dbReference type="SUPFAM" id="SSF51182">
    <property type="entry name" value="RmlC-like cupins"/>
    <property type="match status" value="1"/>
</dbReference>
<dbReference type="InterPro" id="IPR047183">
    <property type="entry name" value="GDO-like"/>
</dbReference>
<dbReference type="PANTHER" id="PTHR41517">
    <property type="entry name" value="1,2-DIOXYGENASE PROTEIN-RELATED"/>
    <property type="match status" value="1"/>
</dbReference>
<dbReference type="CDD" id="cd06992">
    <property type="entry name" value="cupin_GDO-like_C"/>
    <property type="match status" value="1"/>
</dbReference>
<evidence type="ECO:0000259" key="3">
    <source>
        <dbReference type="Pfam" id="PF07883"/>
    </source>
</evidence>
<proteinExistence type="predicted"/>
<evidence type="ECO:0000256" key="2">
    <source>
        <dbReference type="ARBA" id="ARBA00023002"/>
    </source>
</evidence>
<keyword evidence="5" id="KW-1185">Reference proteome</keyword>
<comment type="caution">
    <text evidence="4">The sequence shown here is derived from an EMBL/GenBank/DDBJ whole genome shotgun (WGS) entry which is preliminary data.</text>
</comment>
<name>A0ABU7FME2_9ACTN</name>
<evidence type="ECO:0000313" key="4">
    <source>
        <dbReference type="EMBL" id="MED7825272.1"/>
    </source>
</evidence>
<gene>
    <name evidence="4" type="ORF">VXC91_25610</name>
</gene>
<dbReference type="RefSeq" id="WP_329509687.1">
    <property type="nucleotide sequence ID" value="NZ_BAAAYZ010000215.1"/>
</dbReference>
<dbReference type="Gene3D" id="2.60.120.10">
    <property type="entry name" value="Jelly Rolls"/>
    <property type="match status" value="1"/>
</dbReference>
<feature type="domain" description="Cupin type-2" evidence="3">
    <location>
        <begin position="275"/>
        <end position="341"/>
    </location>
</feature>
<dbReference type="Proteomes" id="UP001333996">
    <property type="component" value="Unassembled WGS sequence"/>
</dbReference>
<evidence type="ECO:0000256" key="1">
    <source>
        <dbReference type="ARBA" id="ARBA00022964"/>
    </source>
</evidence>
<keyword evidence="2" id="KW-0560">Oxidoreductase</keyword>